<accession>A0A2W4XTT9</accession>
<evidence type="ECO:0000256" key="2">
    <source>
        <dbReference type="SAM" id="SignalP"/>
    </source>
</evidence>
<proteinExistence type="predicted"/>
<reference evidence="3 4" key="2">
    <citation type="submission" date="2018-06" db="EMBL/GenBank/DDBJ databases">
        <title>Metagenomic assembly of (sub)arctic Cyanobacteria and their associated microbiome from non-axenic cultures.</title>
        <authorList>
            <person name="Baurain D."/>
        </authorList>
    </citation>
    <scope>NUCLEOTIDE SEQUENCE [LARGE SCALE GENOMIC DNA]</scope>
    <source>
        <strain evidence="3">ULC027bin1</strain>
    </source>
</reference>
<dbReference type="AlphaFoldDB" id="A0A2W4XTT9"/>
<protein>
    <submittedName>
        <fullName evidence="3">Uncharacterized protein</fullName>
    </submittedName>
</protein>
<dbReference type="EMBL" id="QBMP01000010">
    <property type="protein sequence ID" value="PZO60374.1"/>
    <property type="molecule type" value="Genomic_DNA"/>
</dbReference>
<name>A0A2W4XTT9_9CYAN</name>
<organism evidence="3 4">
    <name type="scientific">Phormidesmis priestleyi</name>
    <dbReference type="NCBI Taxonomy" id="268141"/>
    <lineage>
        <taxon>Bacteria</taxon>
        <taxon>Bacillati</taxon>
        <taxon>Cyanobacteriota</taxon>
        <taxon>Cyanophyceae</taxon>
        <taxon>Leptolyngbyales</taxon>
        <taxon>Leptolyngbyaceae</taxon>
        <taxon>Phormidesmis</taxon>
    </lineage>
</organism>
<keyword evidence="2" id="KW-0732">Signal</keyword>
<feature type="compositionally biased region" description="Polar residues" evidence="1">
    <location>
        <begin position="316"/>
        <end position="333"/>
    </location>
</feature>
<sequence>MQPRQDAKFLPLTAFARAAAIASTSLAVPVTAYAHSPVATARPAPELTASAIAFQPSANQLATASTLTNPNLLIARADDGSWQLASRVVAAISPSASASTSISASASAAATPASEPESRGQAALIQIVQNTALASPDCTARDCQRLRDRLTPLTQQKHELLERIAQTEQTISRQQNLLQSVAVDRNLAVRILSQDLTYQAVWQRLQQVDQKWTETYENAPSSSAVLESLSKDYQYHQQWLGQIATETLDRYLQTQSGEAEALEKSPVALNAMQDLIVATDQVQGQQLRRASIEQSIEQIQQQLAARVNDYNRQQAAGLTASATPRNDQYSGQNGERGDSAIARAQIMMADFPDGSLPKAILSIVVAAGAIATATAIAKQQANTLQSHDFAHDFETYLPMQNAAKPTVSPISPNQNAGHSERIASSNAPQRTPKRTLAQLENDWISELWDITGRSISEHAANEHSADINQPDALPEEHRLLETSASKATVSTAADETLTLELMANELAEWVEQVTTNDVFHSNSGTASGSSDPTPLRLPIEEVDRFAEQALLWILNEANPPAEIDTEAETMTADTDEAWQAA</sequence>
<feature type="signal peptide" evidence="2">
    <location>
        <begin position="1"/>
        <end position="34"/>
    </location>
</feature>
<evidence type="ECO:0000256" key="1">
    <source>
        <dbReference type="SAM" id="MobiDB-lite"/>
    </source>
</evidence>
<evidence type="ECO:0000313" key="4">
    <source>
        <dbReference type="Proteomes" id="UP000249794"/>
    </source>
</evidence>
<dbReference type="Proteomes" id="UP000249794">
    <property type="component" value="Unassembled WGS sequence"/>
</dbReference>
<evidence type="ECO:0000313" key="3">
    <source>
        <dbReference type="EMBL" id="PZO60374.1"/>
    </source>
</evidence>
<feature type="region of interest" description="Disordered" evidence="1">
    <location>
        <begin position="403"/>
        <end position="433"/>
    </location>
</feature>
<comment type="caution">
    <text evidence="3">The sequence shown here is derived from an EMBL/GenBank/DDBJ whole genome shotgun (WGS) entry which is preliminary data.</text>
</comment>
<feature type="compositionally biased region" description="Polar residues" evidence="1">
    <location>
        <begin position="408"/>
        <end position="429"/>
    </location>
</feature>
<reference evidence="4" key="1">
    <citation type="submission" date="2018-04" db="EMBL/GenBank/DDBJ databases">
        <authorList>
            <person name="Cornet L."/>
        </authorList>
    </citation>
    <scope>NUCLEOTIDE SEQUENCE [LARGE SCALE GENOMIC DNA]</scope>
</reference>
<feature type="region of interest" description="Disordered" evidence="1">
    <location>
        <begin position="316"/>
        <end position="335"/>
    </location>
</feature>
<gene>
    <name evidence="3" type="ORF">DCF15_02100</name>
</gene>
<feature type="chain" id="PRO_5015981184" evidence="2">
    <location>
        <begin position="35"/>
        <end position="581"/>
    </location>
</feature>